<feature type="domain" description="Pyridoxamine 5'-phosphate oxidase N-terminal" evidence="12">
    <location>
        <begin position="68"/>
        <end position="177"/>
    </location>
</feature>
<dbReference type="InterPro" id="IPR019740">
    <property type="entry name" value="Pyridox_Oxase_CS"/>
</dbReference>
<reference evidence="14 15" key="1">
    <citation type="journal article" date="2018" name="Sci. Rep.">
        <title>Genomic signatures of local adaptation to the degree of environmental predictability in rotifers.</title>
        <authorList>
            <person name="Franch-Gras L."/>
            <person name="Hahn C."/>
            <person name="Garcia-Roger E.M."/>
            <person name="Carmona M.J."/>
            <person name="Serra M."/>
            <person name="Gomez A."/>
        </authorList>
    </citation>
    <scope>NUCLEOTIDE SEQUENCE [LARGE SCALE GENOMIC DNA]</scope>
    <source>
        <strain evidence="14">HYR1</strain>
    </source>
</reference>
<name>A0A3M7S920_BRAPC</name>
<organism evidence="14 15">
    <name type="scientific">Brachionus plicatilis</name>
    <name type="common">Marine rotifer</name>
    <name type="synonym">Brachionus muelleri</name>
    <dbReference type="NCBI Taxonomy" id="10195"/>
    <lineage>
        <taxon>Eukaryota</taxon>
        <taxon>Metazoa</taxon>
        <taxon>Spiralia</taxon>
        <taxon>Gnathifera</taxon>
        <taxon>Rotifera</taxon>
        <taxon>Eurotatoria</taxon>
        <taxon>Monogononta</taxon>
        <taxon>Pseudotrocha</taxon>
        <taxon>Ploima</taxon>
        <taxon>Brachionidae</taxon>
        <taxon>Brachionus</taxon>
    </lineage>
</organism>
<dbReference type="GO" id="GO:0008615">
    <property type="term" value="P:pyridoxine biosynthetic process"/>
    <property type="evidence" value="ECO:0007669"/>
    <property type="project" value="UniProtKB-KW"/>
</dbReference>
<comment type="pathway">
    <text evidence="3">Cofactor metabolism; pyridoxal 5'-phosphate salvage; pyridoxal 5'-phosphate from pyridoxamine 5'-phosphate: step 1/1.</text>
</comment>
<dbReference type="InterPro" id="IPR000659">
    <property type="entry name" value="Pyridox_Oxase"/>
</dbReference>
<dbReference type="HAMAP" id="MF_01629">
    <property type="entry name" value="PdxH"/>
    <property type="match status" value="1"/>
</dbReference>
<dbReference type="Pfam" id="PF01243">
    <property type="entry name" value="PNPOx_N"/>
    <property type="match status" value="1"/>
</dbReference>
<comment type="pathway">
    <text evidence="4">Cofactor metabolism; pyridoxal 5'-phosphate salvage; pyridoxal 5'-phosphate from pyridoxine 5'-phosphate: step 1/1.</text>
</comment>
<accession>A0A3M7S920</accession>
<sequence length="253" mass="29427">MLILKLNNFTFKHSSFKLVISKMSSDFANVRPRYGDPSEIFDVKDLVSKDPIKQFDSWFQLARKNPGIKEPNAMCLSTSTIEGKPSSRMVLLKDFTENGFTFFTNYTSKKGQELDKNPQASLCFYWDIMSRQIRIDGKVSKIDREKSIGYFSRRPLNSRISAYISDQSKVIKDKQYLIDLQQQATKEFEPTQTVPTPENWGGYLVVPEEIEFWQGNDIRLHDRIRFRKLKEGEKLSEFAIEGENGWIIERLAP</sequence>
<comment type="function">
    <text evidence="2">Catalyzes the oxidation of either pyridoxine 5'-phosphate (PNP) or pyridoxamine 5'-phosphate (PMP) into pyridoxal 5'-phosphate (PLP).</text>
</comment>
<dbReference type="Gene3D" id="2.30.110.10">
    <property type="entry name" value="Electron Transport, Fmn-binding Protein, Chain A"/>
    <property type="match status" value="1"/>
</dbReference>
<evidence type="ECO:0000256" key="5">
    <source>
        <dbReference type="ARBA" id="ARBA00007301"/>
    </source>
</evidence>
<dbReference type="PANTHER" id="PTHR10851">
    <property type="entry name" value="PYRIDOXINE-5-PHOSPHATE OXIDASE"/>
    <property type="match status" value="1"/>
</dbReference>
<keyword evidence="8" id="KW-0285">Flavoprotein</keyword>
<comment type="cofactor">
    <cofactor evidence="1">
        <name>FMN</name>
        <dbReference type="ChEBI" id="CHEBI:58210"/>
    </cofactor>
</comment>
<comment type="caution">
    <text evidence="14">The sequence shown here is derived from an EMBL/GenBank/DDBJ whole genome shotgun (WGS) entry which is preliminary data.</text>
</comment>
<evidence type="ECO:0000256" key="3">
    <source>
        <dbReference type="ARBA" id="ARBA00004738"/>
    </source>
</evidence>
<dbReference type="Proteomes" id="UP000276133">
    <property type="component" value="Unassembled WGS sequence"/>
</dbReference>
<evidence type="ECO:0000256" key="2">
    <source>
        <dbReference type="ARBA" id="ARBA00003691"/>
    </source>
</evidence>
<dbReference type="EC" id="1.4.3.5" evidence="7"/>
<dbReference type="AlphaFoldDB" id="A0A3M7S920"/>
<dbReference type="InterPro" id="IPR011576">
    <property type="entry name" value="Pyridox_Oxase_N"/>
</dbReference>
<gene>
    <name evidence="14" type="ORF">BpHYR1_022867</name>
</gene>
<evidence type="ECO:0000259" key="12">
    <source>
        <dbReference type="Pfam" id="PF01243"/>
    </source>
</evidence>
<evidence type="ECO:0000256" key="7">
    <source>
        <dbReference type="ARBA" id="ARBA00012801"/>
    </source>
</evidence>
<evidence type="ECO:0000259" key="13">
    <source>
        <dbReference type="Pfam" id="PF10590"/>
    </source>
</evidence>
<feature type="domain" description="Pyridoxine 5'-phosphate oxidase dimerisation C-terminal" evidence="13">
    <location>
        <begin position="200"/>
        <end position="253"/>
    </location>
</feature>
<dbReference type="STRING" id="10195.A0A3M7S920"/>
<keyword evidence="15" id="KW-1185">Reference proteome</keyword>
<proteinExistence type="inferred from homology"/>
<dbReference type="SUPFAM" id="SSF50475">
    <property type="entry name" value="FMN-binding split barrel"/>
    <property type="match status" value="1"/>
</dbReference>
<evidence type="ECO:0000256" key="9">
    <source>
        <dbReference type="ARBA" id="ARBA00022643"/>
    </source>
</evidence>
<evidence type="ECO:0000256" key="10">
    <source>
        <dbReference type="ARBA" id="ARBA00023002"/>
    </source>
</evidence>
<dbReference type="PROSITE" id="PS01064">
    <property type="entry name" value="PYRIDOX_OXIDASE"/>
    <property type="match status" value="1"/>
</dbReference>
<comment type="subunit">
    <text evidence="6">Homodimer.</text>
</comment>
<dbReference type="PANTHER" id="PTHR10851:SF0">
    <property type="entry name" value="PYRIDOXINE-5'-PHOSPHATE OXIDASE"/>
    <property type="match status" value="1"/>
</dbReference>
<dbReference type="FunFam" id="2.30.110.10:FF:000005">
    <property type="entry name" value="NAD(P)H-hydrate epimerase"/>
    <property type="match status" value="1"/>
</dbReference>
<evidence type="ECO:0000256" key="4">
    <source>
        <dbReference type="ARBA" id="ARBA00005037"/>
    </source>
</evidence>
<dbReference type="Pfam" id="PF10590">
    <property type="entry name" value="PNP_phzG_C"/>
    <property type="match status" value="1"/>
</dbReference>
<dbReference type="NCBIfam" id="TIGR00558">
    <property type="entry name" value="pdxH"/>
    <property type="match status" value="1"/>
</dbReference>
<comment type="similarity">
    <text evidence="5">Belongs to the pyridoxamine 5'-phosphate oxidase family.</text>
</comment>
<keyword evidence="11" id="KW-0664">Pyridoxine biosynthesis</keyword>
<dbReference type="GO" id="GO:0004733">
    <property type="term" value="F:pyridoxamine phosphate oxidase activity"/>
    <property type="evidence" value="ECO:0007669"/>
    <property type="project" value="UniProtKB-EC"/>
</dbReference>
<dbReference type="NCBIfam" id="NF004231">
    <property type="entry name" value="PRK05679.1"/>
    <property type="match status" value="1"/>
</dbReference>
<evidence type="ECO:0000256" key="8">
    <source>
        <dbReference type="ARBA" id="ARBA00022630"/>
    </source>
</evidence>
<evidence type="ECO:0000313" key="14">
    <source>
        <dbReference type="EMBL" id="RNA32147.1"/>
    </source>
</evidence>
<dbReference type="PIRSF" id="PIRSF000190">
    <property type="entry name" value="Pyd_amn-ph_oxd"/>
    <property type="match status" value="1"/>
</dbReference>
<dbReference type="GO" id="GO:0010181">
    <property type="term" value="F:FMN binding"/>
    <property type="evidence" value="ECO:0007669"/>
    <property type="project" value="InterPro"/>
</dbReference>
<evidence type="ECO:0000256" key="11">
    <source>
        <dbReference type="ARBA" id="ARBA00023096"/>
    </source>
</evidence>
<evidence type="ECO:0000313" key="15">
    <source>
        <dbReference type="Proteomes" id="UP000276133"/>
    </source>
</evidence>
<dbReference type="InterPro" id="IPR019576">
    <property type="entry name" value="Pyridoxamine_oxidase_dimer_C"/>
</dbReference>
<dbReference type="UniPathway" id="UPA01068">
    <property type="reaction ID" value="UER00304"/>
</dbReference>
<dbReference type="InterPro" id="IPR012349">
    <property type="entry name" value="Split_barrel_FMN-bd"/>
</dbReference>
<evidence type="ECO:0000256" key="1">
    <source>
        <dbReference type="ARBA" id="ARBA00001917"/>
    </source>
</evidence>
<protein>
    <recommendedName>
        <fullName evidence="7">pyridoxal 5'-phosphate synthase</fullName>
        <ecNumber evidence="7">1.4.3.5</ecNumber>
    </recommendedName>
</protein>
<dbReference type="EMBL" id="REGN01001838">
    <property type="protein sequence ID" value="RNA32147.1"/>
    <property type="molecule type" value="Genomic_DNA"/>
</dbReference>
<keyword evidence="10 14" id="KW-0560">Oxidoreductase</keyword>
<keyword evidence="9" id="KW-0288">FMN</keyword>
<evidence type="ECO:0000256" key="6">
    <source>
        <dbReference type="ARBA" id="ARBA00011738"/>
    </source>
</evidence>
<dbReference type="OrthoDB" id="303614at2759"/>